<dbReference type="EMBL" id="JACCHS010000116">
    <property type="protein sequence ID" value="NYT47291.1"/>
    <property type="molecule type" value="Genomic_DNA"/>
</dbReference>
<comment type="caution">
    <text evidence="1">The sequence shown here is derived from an EMBL/GenBank/DDBJ whole genome shotgun (WGS) entry which is preliminary data.</text>
</comment>
<accession>A0A7Z0MP87</accession>
<reference evidence="1 2" key="1">
    <citation type="submission" date="2020-05" db="EMBL/GenBank/DDBJ databases">
        <title>Horizontal transmission and recombination maintain forever young bacterial symbiont genomes.</title>
        <authorList>
            <person name="Russell S.L."/>
            <person name="Pepper-Tunick E."/>
            <person name="Svedberg J."/>
            <person name="Byrne A."/>
            <person name="Ruelas Castillo J."/>
            <person name="Vollmers C."/>
            <person name="Beinart R.A."/>
            <person name="Corbett-Detig R."/>
        </authorList>
    </citation>
    <scope>NUCLEOTIDE SEQUENCE [LARGE SCALE GENOMIC DNA]</scope>
    <source>
        <strain evidence="1">4727-3</strain>
    </source>
</reference>
<gene>
    <name evidence="1" type="ORF">H0A75_06640</name>
</gene>
<dbReference type="Proteomes" id="UP000537890">
    <property type="component" value="Unassembled WGS sequence"/>
</dbReference>
<organism evidence="1 2">
    <name type="scientific">Candidatus Methanofishera endochildressiae</name>
    <dbReference type="NCBI Taxonomy" id="2738884"/>
    <lineage>
        <taxon>Bacteria</taxon>
        <taxon>Pseudomonadati</taxon>
        <taxon>Pseudomonadota</taxon>
        <taxon>Gammaproteobacteria</taxon>
        <taxon>Candidatus Methanofishera</taxon>
    </lineage>
</organism>
<proteinExistence type="predicted"/>
<name>A0A7Z0MP87_9GAMM</name>
<protein>
    <submittedName>
        <fullName evidence="1">Uncharacterized protein</fullName>
    </submittedName>
</protein>
<sequence>MSQDTAVEFEIPASYLSVINQNPEGVKLNLVDDFRLFSGSEEELD</sequence>
<dbReference type="AlphaFoldDB" id="A0A7Z0MP87"/>
<evidence type="ECO:0000313" key="2">
    <source>
        <dbReference type="Proteomes" id="UP000537890"/>
    </source>
</evidence>
<evidence type="ECO:0000313" key="1">
    <source>
        <dbReference type="EMBL" id="NYT47291.1"/>
    </source>
</evidence>